<dbReference type="Pfam" id="PF00069">
    <property type="entry name" value="Pkinase"/>
    <property type="match status" value="1"/>
</dbReference>
<evidence type="ECO:0000256" key="8">
    <source>
        <dbReference type="SAM" id="MobiDB-lite"/>
    </source>
</evidence>
<dbReference type="InterPro" id="IPR011009">
    <property type="entry name" value="Kinase-like_dom_sf"/>
</dbReference>
<dbReference type="AlphaFoldDB" id="A0AA41Q5Y8"/>
<reference evidence="11" key="1">
    <citation type="submission" date="2022-01" db="EMBL/GenBank/DDBJ databases">
        <title>Genome-Based Taxonomic Classification of the Phylum Actinobacteria.</title>
        <authorList>
            <person name="Gao Y."/>
        </authorList>
    </citation>
    <scope>NUCLEOTIDE SEQUENCE</scope>
    <source>
        <strain evidence="11">KLBMP 8922</strain>
    </source>
</reference>
<keyword evidence="5 11" id="KW-0418">Kinase</keyword>
<organism evidence="11 12">
    <name type="scientific">Yinghuangia soli</name>
    <dbReference type="NCBI Taxonomy" id="2908204"/>
    <lineage>
        <taxon>Bacteria</taxon>
        <taxon>Bacillati</taxon>
        <taxon>Actinomycetota</taxon>
        <taxon>Actinomycetes</taxon>
        <taxon>Kitasatosporales</taxon>
        <taxon>Streptomycetaceae</taxon>
        <taxon>Yinghuangia</taxon>
    </lineage>
</organism>
<dbReference type="SMART" id="SM00220">
    <property type="entry name" value="S_TKc"/>
    <property type="match status" value="1"/>
</dbReference>
<dbReference type="InterPro" id="IPR017441">
    <property type="entry name" value="Protein_kinase_ATP_BS"/>
</dbReference>
<dbReference type="Proteomes" id="UP001165378">
    <property type="component" value="Unassembled WGS sequence"/>
</dbReference>
<dbReference type="InterPro" id="IPR008271">
    <property type="entry name" value="Ser/Thr_kinase_AS"/>
</dbReference>
<dbReference type="RefSeq" id="WP_235055648.1">
    <property type="nucleotide sequence ID" value="NZ_JAKFHA010000020.1"/>
</dbReference>
<evidence type="ECO:0000256" key="9">
    <source>
        <dbReference type="SAM" id="Phobius"/>
    </source>
</evidence>
<dbReference type="PANTHER" id="PTHR43289:SF6">
    <property type="entry name" value="SERINE_THREONINE-PROTEIN KINASE NEKL-3"/>
    <property type="match status" value="1"/>
</dbReference>
<comment type="caution">
    <text evidence="11">The sequence shown here is derived from an EMBL/GenBank/DDBJ whole genome shotgun (WGS) entry which is preliminary data.</text>
</comment>
<dbReference type="EC" id="2.7.11.1" evidence="1"/>
<dbReference type="PANTHER" id="PTHR43289">
    <property type="entry name" value="MITOGEN-ACTIVATED PROTEIN KINASE KINASE KINASE 20-RELATED"/>
    <property type="match status" value="1"/>
</dbReference>
<gene>
    <name evidence="11" type="ORF">LZ495_27720</name>
</gene>
<keyword evidence="9" id="KW-0472">Membrane</keyword>
<feature type="binding site" evidence="7">
    <location>
        <position position="44"/>
    </location>
    <ligand>
        <name>ATP</name>
        <dbReference type="ChEBI" id="CHEBI:30616"/>
    </ligand>
</feature>
<keyword evidence="9" id="KW-0812">Transmembrane</keyword>
<accession>A0AA41Q5Y8</accession>
<keyword evidence="6 7" id="KW-0067">ATP-binding</keyword>
<dbReference type="GO" id="GO:0004674">
    <property type="term" value="F:protein serine/threonine kinase activity"/>
    <property type="evidence" value="ECO:0007669"/>
    <property type="project" value="UniProtKB-KW"/>
</dbReference>
<keyword evidence="4 7" id="KW-0547">Nucleotide-binding</keyword>
<sequence>MADQRQTARIIGGRFRLVGQLGSGGFGRVWRAHDEVLGVDVAVKEVWLPQHGAADREHHERLARAAREARNAAKLRGHPHIVAVHDVIVEDDAPWIVMDLVDGGSLAERLHTDGPLPAARVAEVAAALLAALKAAHEAGIVHRDIKPANVLLTPDGRVLLTDFGIAVHETDTRLTVTGGVVGSAEYMAPERFNGVEDHGPGDLFSLGVTLYEAVEGASPFRRPTPTATLAAVVLQEHPPLVRADPALAALITALLAKEPADRPGVDEASAMLRGARSVTAPRRPGGQPAGPTTPATATTPTTPTTPTTAAPAVAQRRKRIKLAFAGLLSAIAVTIAVAMTGQIRTWNTHRKTDYPAPGADGILGWTLIWAPITGACVAGAVLLATDLAKGRKRNAVAAGVFLAVFFLMTAIWLGTSDA</sequence>
<dbReference type="InterPro" id="IPR000719">
    <property type="entry name" value="Prot_kinase_dom"/>
</dbReference>
<keyword evidence="2 11" id="KW-0723">Serine/threonine-protein kinase</keyword>
<evidence type="ECO:0000259" key="10">
    <source>
        <dbReference type="PROSITE" id="PS50011"/>
    </source>
</evidence>
<dbReference type="PROSITE" id="PS00107">
    <property type="entry name" value="PROTEIN_KINASE_ATP"/>
    <property type="match status" value="1"/>
</dbReference>
<feature type="compositionally biased region" description="Low complexity" evidence="8">
    <location>
        <begin position="279"/>
        <end position="312"/>
    </location>
</feature>
<evidence type="ECO:0000256" key="4">
    <source>
        <dbReference type="ARBA" id="ARBA00022741"/>
    </source>
</evidence>
<feature type="domain" description="Protein kinase" evidence="10">
    <location>
        <begin position="15"/>
        <end position="272"/>
    </location>
</feature>
<evidence type="ECO:0000313" key="12">
    <source>
        <dbReference type="Proteomes" id="UP001165378"/>
    </source>
</evidence>
<name>A0AA41Q5Y8_9ACTN</name>
<protein>
    <recommendedName>
        <fullName evidence="1">non-specific serine/threonine protein kinase</fullName>
        <ecNumber evidence="1">2.7.11.1</ecNumber>
    </recommendedName>
</protein>
<keyword evidence="9" id="KW-1133">Transmembrane helix</keyword>
<evidence type="ECO:0000256" key="1">
    <source>
        <dbReference type="ARBA" id="ARBA00012513"/>
    </source>
</evidence>
<feature type="region of interest" description="Disordered" evidence="8">
    <location>
        <begin position="276"/>
        <end position="313"/>
    </location>
</feature>
<dbReference type="CDD" id="cd14014">
    <property type="entry name" value="STKc_PknB_like"/>
    <property type="match status" value="1"/>
</dbReference>
<keyword evidence="12" id="KW-1185">Reference proteome</keyword>
<evidence type="ECO:0000256" key="6">
    <source>
        <dbReference type="ARBA" id="ARBA00022840"/>
    </source>
</evidence>
<evidence type="ECO:0000256" key="3">
    <source>
        <dbReference type="ARBA" id="ARBA00022679"/>
    </source>
</evidence>
<keyword evidence="3" id="KW-0808">Transferase</keyword>
<evidence type="ECO:0000313" key="11">
    <source>
        <dbReference type="EMBL" id="MCF2530979.1"/>
    </source>
</evidence>
<dbReference type="PROSITE" id="PS50011">
    <property type="entry name" value="PROTEIN_KINASE_DOM"/>
    <property type="match status" value="1"/>
</dbReference>
<dbReference type="Gene3D" id="3.30.200.20">
    <property type="entry name" value="Phosphorylase Kinase, domain 1"/>
    <property type="match status" value="1"/>
</dbReference>
<evidence type="ECO:0000256" key="7">
    <source>
        <dbReference type="PROSITE-ProRule" id="PRU10141"/>
    </source>
</evidence>
<evidence type="ECO:0000256" key="2">
    <source>
        <dbReference type="ARBA" id="ARBA00022527"/>
    </source>
</evidence>
<feature type="transmembrane region" description="Helical" evidence="9">
    <location>
        <begin position="322"/>
        <end position="342"/>
    </location>
</feature>
<feature type="transmembrane region" description="Helical" evidence="9">
    <location>
        <begin position="362"/>
        <end position="383"/>
    </location>
</feature>
<dbReference type="GO" id="GO:0005524">
    <property type="term" value="F:ATP binding"/>
    <property type="evidence" value="ECO:0007669"/>
    <property type="project" value="UniProtKB-UniRule"/>
</dbReference>
<proteinExistence type="predicted"/>
<dbReference type="Gene3D" id="1.10.510.10">
    <property type="entry name" value="Transferase(Phosphotransferase) domain 1"/>
    <property type="match status" value="1"/>
</dbReference>
<evidence type="ECO:0000256" key="5">
    <source>
        <dbReference type="ARBA" id="ARBA00022777"/>
    </source>
</evidence>
<dbReference type="EMBL" id="JAKFHA010000020">
    <property type="protein sequence ID" value="MCF2530979.1"/>
    <property type="molecule type" value="Genomic_DNA"/>
</dbReference>
<feature type="transmembrane region" description="Helical" evidence="9">
    <location>
        <begin position="395"/>
        <end position="415"/>
    </location>
</feature>
<dbReference type="SUPFAM" id="SSF56112">
    <property type="entry name" value="Protein kinase-like (PK-like)"/>
    <property type="match status" value="1"/>
</dbReference>
<dbReference type="PROSITE" id="PS00108">
    <property type="entry name" value="PROTEIN_KINASE_ST"/>
    <property type="match status" value="1"/>
</dbReference>